<sequence>MCLRHYSTIGNNSAVQSHPYTITVRKRYVMNEIGAGYRVTLSQCAIRDRRFGRSTCVNESNPGSSSGSVVELADNSCPFASHRGC</sequence>
<dbReference type="AlphaFoldDB" id="A0A1C9ZW89"/>
<accession>A0A1C9ZW89</accession>
<proteinExistence type="evidence at transcript level"/>
<gene>
    <name evidence="1" type="primary">6406m</name>
</gene>
<protein>
    <submittedName>
        <fullName evidence="1">Uncharacterized protein</fullName>
    </submittedName>
</protein>
<dbReference type="EMBL" id="LC088516">
    <property type="protein sequence ID" value="BAV58204.1"/>
    <property type="molecule type" value="mRNA"/>
</dbReference>
<name>A0A1C9ZW89_9CHLO</name>
<organism evidence="1">
    <name type="scientific">Ulva partita</name>
    <dbReference type="NCBI Taxonomy" id="1605170"/>
    <lineage>
        <taxon>Eukaryota</taxon>
        <taxon>Viridiplantae</taxon>
        <taxon>Chlorophyta</taxon>
        <taxon>core chlorophytes</taxon>
        <taxon>Ulvophyceae</taxon>
        <taxon>OUU clade</taxon>
        <taxon>Ulvales</taxon>
        <taxon>Ulvaceae</taxon>
        <taxon>Ulva</taxon>
    </lineage>
</organism>
<reference evidence="1" key="1">
    <citation type="submission" date="2015-10" db="EMBL/GenBank/DDBJ databases">
        <title>Evolution of the mating-type locus in an isomorphic haploid-diploid life cycle and isogamy.</title>
        <authorList>
            <person name="Yamazaki T."/>
            <person name="Suzuki R."/>
            <person name="Ichihara K."/>
            <person name="Toyoda A."/>
            <person name="Kuwano K."/>
            <person name="Kawano S."/>
        </authorList>
    </citation>
    <scope>NUCLEOTIDE SEQUENCE</scope>
    <source>
        <strain evidence="1">MGEC-2</strain>
    </source>
</reference>
<evidence type="ECO:0000313" key="1">
    <source>
        <dbReference type="EMBL" id="BAV58204.1"/>
    </source>
</evidence>